<dbReference type="PRINTS" id="PR00359">
    <property type="entry name" value="BP450"/>
</dbReference>
<dbReference type="PANTHER" id="PTHR46696">
    <property type="entry name" value="P450, PUTATIVE (EUROFUNG)-RELATED"/>
    <property type="match status" value="1"/>
</dbReference>
<comment type="similarity">
    <text evidence="1 7">Belongs to the cytochrome P450 family.</text>
</comment>
<evidence type="ECO:0000256" key="2">
    <source>
        <dbReference type="ARBA" id="ARBA00022617"/>
    </source>
</evidence>
<keyword evidence="4 7" id="KW-0560">Oxidoreductase</keyword>
<evidence type="ECO:0008006" key="10">
    <source>
        <dbReference type="Google" id="ProtNLM"/>
    </source>
</evidence>
<sequence length="393" mass="43909">MDPVYDPFDFAVQEDPHPVYAWMREHAPLYRNEERDFWALSRHADVAAALKDPARFSSRNGISLEPELWGPDAKNTNFFLAMDPPEHAAYRSLVSSAFTPRKVAALEPRIRELTLARLAPLRERDTFDFADDFAADLPNDVLCEILGIPAADWRRVRGDVDDLVLRDDGSDGRGPVSVAAVLRLAAFLLDLVTVLRRRPGDDLTSRLTQARIDGAKLTDRQVVGFLFIMLGGGNESTGKTIGNAWHEGHLQRDVQRAGLNGRAEEWATETLRYDSASQMVARMLTTDTVIHGTRVPAGARIAILQASANRDHRVFPDPDRFDLDRDTGRLLSFGLGPHHCLGAALARLEMRVALTELGALVSEYDVDLARSRRCHSPHQHGFLRLPTTVRWRG</sequence>
<evidence type="ECO:0000256" key="5">
    <source>
        <dbReference type="ARBA" id="ARBA00023004"/>
    </source>
</evidence>
<dbReference type="GO" id="GO:0006707">
    <property type="term" value="P:cholesterol catabolic process"/>
    <property type="evidence" value="ECO:0007669"/>
    <property type="project" value="TreeGrafter"/>
</dbReference>
<dbReference type="InterPro" id="IPR036396">
    <property type="entry name" value="Cyt_P450_sf"/>
</dbReference>
<dbReference type="STRING" id="137265.SAMN05421684_5407"/>
<dbReference type="AlphaFoldDB" id="A0A1H3TB06"/>
<proteinExistence type="inferred from homology"/>
<name>A0A1H3TB06_9ACTN</name>
<dbReference type="OrthoDB" id="502624at2"/>
<protein>
    <recommendedName>
        <fullName evidence="10">Cytochrome P450</fullName>
    </recommendedName>
</protein>
<evidence type="ECO:0000313" key="9">
    <source>
        <dbReference type="Proteomes" id="UP000199632"/>
    </source>
</evidence>
<keyword evidence="6 7" id="KW-0503">Monooxygenase</keyword>
<evidence type="ECO:0000256" key="4">
    <source>
        <dbReference type="ARBA" id="ARBA00023002"/>
    </source>
</evidence>
<dbReference type="GO" id="GO:0005506">
    <property type="term" value="F:iron ion binding"/>
    <property type="evidence" value="ECO:0007669"/>
    <property type="project" value="InterPro"/>
</dbReference>
<keyword evidence="2 7" id="KW-0349">Heme</keyword>
<evidence type="ECO:0000256" key="7">
    <source>
        <dbReference type="RuleBase" id="RU000461"/>
    </source>
</evidence>
<evidence type="ECO:0000256" key="3">
    <source>
        <dbReference type="ARBA" id="ARBA00022723"/>
    </source>
</evidence>
<keyword evidence="5 7" id="KW-0408">Iron</keyword>
<evidence type="ECO:0000313" key="8">
    <source>
        <dbReference type="EMBL" id="SDZ47127.1"/>
    </source>
</evidence>
<dbReference type="Pfam" id="PF00067">
    <property type="entry name" value="p450"/>
    <property type="match status" value="1"/>
</dbReference>
<dbReference type="SUPFAM" id="SSF48264">
    <property type="entry name" value="Cytochrome P450"/>
    <property type="match status" value="1"/>
</dbReference>
<gene>
    <name evidence="8" type="ORF">SAMN05421684_5407</name>
</gene>
<dbReference type="Gene3D" id="1.10.630.10">
    <property type="entry name" value="Cytochrome P450"/>
    <property type="match status" value="1"/>
</dbReference>
<dbReference type="Proteomes" id="UP000199632">
    <property type="component" value="Unassembled WGS sequence"/>
</dbReference>
<dbReference type="GO" id="GO:0020037">
    <property type="term" value="F:heme binding"/>
    <property type="evidence" value="ECO:0007669"/>
    <property type="project" value="InterPro"/>
</dbReference>
<dbReference type="PANTHER" id="PTHR46696:SF4">
    <property type="entry name" value="BIOTIN BIOSYNTHESIS CYTOCHROME P450"/>
    <property type="match status" value="1"/>
</dbReference>
<dbReference type="EMBL" id="FNQB01000003">
    <property type="protein sequence ID" value="SDZ47127.1"/>
    <property type="molecule type" value="Genomic_DNA"/>
</dbReference>
<evidence type="ECO:0000256" key="1">
    <source>
        <dbReference type="ARBA" id="ARBA00010617"/>
    </source>
</evidence>
<dbReference type="InterPro" id="IPR002397">
    <property type="entry name" value="Cyt_P450_B"/>
</dbReference>
<evidence type="ECO:0000256" key="6">
    <source>
        <dbReference type="ARBA" id="ARBA00023033"/>
    </source>
</evidence>
<keyword evidence="3 7" id="KW-0479">Metal-binding</keyword>
<keyword evidence="9" id="KW-1185">Reference proteome</keyword>
<dbReference type="PROSITE" id="PS00086">
    <property type="entry name" value="CYTOCHROME_P450"/>
    <property type="match status" value="1"/>
</dbReference>
<dbReference type="GO" id="GO:0036199">
    <property type="term" value="F:cholest-4-en-3-one 26-monooxygenase activity"/>
    <property type="evidence" value="ECO:0007669"/>
    <property type="project" value="TreeGrafter"/>
</dbReference>
<reference evidence="9" key="1">
    <citation type="submission" date="2016-10" db="EMBL/GenBank/DDBJ databases">
        <authorList>
            <person name="Varghese N."/>
            <person name="Submissions S."/>
        </authorList>
    </citation>
    <scope>NUCLEOTIDE SEQUENCE [LARGE SCALE GENOMIC DNA]</scope>
    <source>
        <strain evidence="9">DSM 44718</strain>
    </source>
</reference>
<organism evidence="8 9">
    <name type="scientific">Asanoa ishikariensis</name>
    <dbReference type="NCBI Taxonomy" id="137265"/>
    <lineage>
        <taxon>Bacteria</taxon>
        <taxon>Bacillati</taxon>
        <taxon>Actinomycetota</taxon>
        <taxon>Actinomycetes</taxon>
        <taxon>Micromonosporales</taxon>
        <taxon>Micromonosporaceae</taxon>
        <taxon>Asanoa</taxon>
    </lineage>
</organism>
<dbReference type="InterPro" id="IPR017972">
    <property type="entry name" value="Cyt_P450_CS"/>
</dbReference>
<accession>A0A1H3TB06</accession>
<dbReference type="InterPro" id="IPR001128">
    <property type="entry name" value="Cyt_P450"/>
</dbReference>
<dbReference type="GO" id="GO:0008395">
    <property type="term" value="F:steroid hydroxylase activity"/>
    <property type="evidence" value="ECO:0007669"/>
    <property type="project" value="TreeGrafter"/>
</dbReference>
<dbReference type="RefSeq" id="WP_090798771.1">
    <property type="nucleotide sequence ID" value="NZ_BOND01000002.1"/>
</dbReference>
<dbReference type="GO" id="GO:0017000">
    <property type="term" value="P:antibiotic biosynthetic process"/>
    <property type="evidence" value="ECO:0007669"/>
    <property type="project" value="UniProtKB-ARBA"/>
</dbReference>
<dbReference type="FunFam" id="1.10.630.10:FF:000018">
    <property type="entry name" value="Cytochrome P450 monooxygenase"/>
    <property type="match status" value="1"/>
</dbReference>